<proteinExistence type="predicted"/>
<dbReference type="GeneID" id="96665486"/>
<name>A0ABN4CTC2_9GAMM</name>
<keyword evidence="3" id="KW-1185">Reference proteome</keyword>
<reference evidence="2 3" key="1">
    <citation type="journal article" date="2014" name="Genome Announc.">
        <title>Genome Sequence of Yersinia similis Y228T, a Member of the Yersinia pseudotuberculosis Complex.</title>
        <authorList>
            <person name="Sprague L.D."/>
            <person name="Neubauer H."/>
        </authorList>
    </citation>
    <scope>NUCLEOTIDE SEQUENCE [LARGE SCALE GENOMIC DNA]</scope>
    <source>
        <strain evidence="2 3">228</strain>
    </source>
</reference>
<evidence type="ECO:0000256" key="1">
    <source>
        <dbReference type="SAM" id="MobiDB-lite"/>
    </source>
</evidence>
<dbReference type="RefSeq" id="WP_025383764.1">
    <property type="nucleotide sequence ID" value="NZ_CGBP01000011.1"/>
</dbReference>
<dbReference type="EMBL" id="CP007230">
    <property type="protein sequence ID" value="AHK22025.1"/>
    <property type="molecule type" value="Genomic_DNA"/>
</dbReference>
<gene>
    <name evidence="2" type="ORF">BF17_18980</name>
</gene>
<accession>A0ABN4CTC2</accession>
<feature type="region of interest" description="Disordered" evidence="1">
    <location>
        <begin position="101"/>
        <end position="122"/>
    </location>
</feature>
<protein>
    <submittedName>
        <fullName evidence="2">Uncharacterized protein</fullName>
    </submittedName>
</protein>
<evidence type="ECO:0000313" key="3">
    <source>
        <dbReference type="Proteomes" id="UP000019439"/>
    </source>
</evidence>
<organism evidence="2 3">
    <name type="scientific">Yersinia similis</name>
    <dbReference type="NCBI Taxonomy" id="367190"/>
    <lineage>
        <taxon>Bacteria</taxon>
        <taxon>Pseudomonadati</taxon>
        <taxon>Pseudomonadota</taxon>
        <taxon>Gammaproteobacteria</taxon>
        <taxon>Enterobacterales</taxon>
        <taxon>Yersiniaceae</taxon>
        <taxon>Yersinia</taxon>
    </lineage>
</organism>
<sequence>MKSINANLGQDNFEKLIFISKSAHPEYFNNPTLSGKVVDSIVSYCIEKVYNDIYSKLNISDAPLPLIPPITKKSQKLYNLYQVANSLRKAGKTNAHIVHHMNSNQEPTPDDVFDRKPLKGSKPTRWKKEDVEFLLDVNVLNEFLDALNHRSQRITTSTSTAEKP</sequence>
<evidence type="ECO:0000313" key="2">
    <source>
        <dbReference type="EMBL" id="AHK22025.1"/>
    </source>
</evidence>
<dbReference type="Proteomes" id="UP000019439">
    <property type="component" value="Chromosome"/>
</dbReference>